<evidence type="ECO:0000313" key="1">
    <source>
        <dbReference type="EMBL" id="KAK7398745.1"/>
    </source>
</evidence>
<accession>A0ABR1GKN0</accession>
<dbReference type="PANTHER" id="PTHR36453">
    <property type="entry name" value="SECRETED PROTEIN-RELATED"/>
    <property type="match status" value="1"/>
</dbReference>
<sequence length="596" mass="66749">MGSDLKVIVAPGTYVLDEPLEFTADDSGFNGHRVIWEAKNFEKGVNISGGLRVQHWSLYDKKKGIYKAHVPRGFNSRHLYVDNKHAQRARGSLTRSWLRLTDEGYDIIDDRASFLLDLPDIHKAEIVGINSFTHRFSGIDGLGENNSLIMKQPVWANNIIGWDSMSNPFYDWGFFVENSLGLLNDDNEYYLDSDKGTVYYKPPDGKNANDMYTVFGRLEQLLVLSGTYDEPIHDLTFRGFHYQHTTWNLPSSDLGYADQQTGGFIGLNKTYPVNFEASRPEWFQIPGSIQVSAGHGVTFQNGSLTAVMGGFGIGNDENAHCSSIGLGASNIEISGMDFYQTGANAITLGGIQADAHHPSDKRMINKDNRILENTFREIAVHITSAAAIFVSYTQGTHIVHNDISDVPYSGICWGYGWGSNDAGGSPDYMERGLYDYQPVYDTPTIMKDGYIAKNLIRGYGRTHNDLGGIYTLSKSPNTTLTENWIQYGLPDMAAIYHDEGSRDYIDSNSVVDARTTNWFWRNEKPKQTTGNLTLYNFAVNQPVINGTNSWGDTVFNVKQWASYADLSMEQRSWVLESGIPRDQRSRRPTSTYPAFG</sequence>
<keyword evidence="2" id="KW-1185">Reference proteome</keyword>
<evidence type="ECO:0000313" key="2">
    <source>
        <dbReference type="Proteomes" id="UP001498476"/>
    </source>
</evidence>
<dbReference type="Proteomes" id="UP001498476">
    <property type="component" value="Unassembled WGS sequence"/>
</dbReference>
<proteinExistence type="predicted"/>
<reference evidence="1 2" key="1">
    <citation type="journal article" date="2025" name="Microbiol. Resour. Announc.">
        <title>Draft genome sequences for Neonectria magnoliae and Neonectria punicea, canker pathogens of Liriodendron tulipifera and Acer saccharum in West Virginia.</title>
        <authorList>
            <person name="Petronek H.M."/>
            <person name="Kasson M.T."/>
            <person name="Metheny A.M."/>
            <person name="Stauder C.M."/>
            <person name="Lovett B."/>
            <person name="Lynch S.C."/>
            <person name="Garnas J.R."/>
            <person name="Kasson L.R."/>
            <person name="Stajich J.E."/>
        </authorList>
    </citation>
    <scope>NUCLEOTIDE SEQUENCE [LARGE SCALE GENOMIC DNA]</scope>
    <source>
        <strain evidence="1 2">NRRL 64653</strain>
    </source>
</reference>
<dbReference type="SUPFAM" id="SSF51126">
    <property type="entry name" value="Pectin lyase-like"/>
    <property type="match status" value="1"/>
</dbReference>
<gene>
    <name evidence="1" type="ORF">QQX98_011889</name>
</gene>
<dbReference type="InterPro" id="IPR011050">
    <property type="entry name" value="Pectin_lyase_fold/virulence"/>
</dbReference>
<dbReference type="PANTHER" id="PTHR36453:SF2">
    <property type="entry name" value="APPLE DOMAIN-CONTAINING PROTEIN"/>
    <property type="match status" value="1"/>
</dbReference>
<dbReference type="EMBL" id="JAZAVJ010000309">
    <property type="protein sequence ID" value="KAK7398745.1"/>
    <property type="molecule type" value="Genomic_DNA"/>
</dbReference>
<organism evidence="1 2">
    <name type="scientific">Neonectria punicea</name>
    <dbReference type="NCBI Taxonomy" id="979145"/>
    <lineage>
        <taxon>Eukaryota</taxon>
        <taxon>Fungi</taxon>
        <taxon>Dikarya</taxon>
        <taxon>Ascomycota</taxon>
        <taxon>Pezizomycotina</taxon>
        <taxon>Sordariomycetes</taxon>
        <taxon>Hypocreomycetidae</taxon>
        <taxon>Hypocreales</taxon>
        <taxon>Nectriaceae</taxon>
        <taxon>Neonectria</taxon>
    </lineage>
</organism>
<name>A0ABR1GKN0_9HYPO</name>
<protein>
    <recommendedName>
        <fullName evidence="3">Right handed beta helix domain-containing protein</fullName>
    </recommendedName>
</protein>
<comment type="caution">
    <text evidence="1">The sequence shown here is derived from an EMBL/GenBank/DDBJ whole genome shotgun (WGS) entry which is preliminary data.</text>
</comment>
<evidence type="ECO:0008006" key="3">
    <source>
        <dbReference type="Google" id="ProtNLM"/>
    </source>
</evidence>